<feature type="domain" description="Peptidase S9 prolyl oligopeptidase catalytic" evidence="12">
    <location>
        <begin position="237"/>
        <end position="289"/>
    </location>
</feature>
<dbReference type="Gene3D" id="2.140.10.30">
    <property type="entry name" value="Dipeptidylpeptidase IV, N-terminal domain"/>
    <property type="match status" value="1"/>
</dbReference>
<evidence type="ECO:0000256" key="4">
    <source>
        <dbReference type="ARBA" id="ARBA00022692"/>
    </source>
</evidence>
<dbReference type="Pfam" id="PF00326">
    <property type="entry name" value="Peptidase_S9"/>
    <property type="match status" value="1"/>
</dbReference>
<organism evidence="14 15">
    <name type="scientific">Diaphorina citri</name>
    <name type="common">Asian citrus psyllid</name>
    <dbReference type="NCBI Taxonomy" id="121845"/>
    <lineage>
        <taxon>Eukaryota</taxon>
        <taxon>Metazoa</taxon>
        <taxon>Ecdysozoa</taxon>
        <taxon>Arthropoda</taxon>
        <taxon>Hexapoda</taxon>
        <taxon>Insecta</taxon>
        <taxon>Pterygota</taxon>
        <taxon>Neoptera</taxon>
        <taxon>Paraneoptera</taxon>
        <taxon>Hemiptera</taxon>
        <taxon>Sternorrhyncha</taxon>
        <taxon>Psylloidea</taxon>
        <taxon>Psyllidae</taxon>
        <taxon>Diaphorininae</taxon>
        <taxon>Diaphorina</taxon>
    </lineage>
</organism>
<evidence type="ECO:0000256" key="6">
    <source>
        <dbReference type="ARBA" id="ARBA00022825"/>
    </source>
</evidence>
<keyword evidence="2" id="KW-0031">Aminopeptidase</keyword>
<accession>A0A3Q0JH46</accession>
<gene>
    <name evidence="15" type="primary">LOC103521018</name>
</gene>
<keyword evidence="7" id="KW-0735">Signal-anchor</keyword>
<dbReference type="GO" id="GO:0008239">
    <property type="term" value="F:dipeptidyl-peptidase activity"/>
    <property type="evidence" value="ECO:0007669"/>
    <property type="project" value="TreeGrafter"/>
</dbReference>
<protein>
    <submittedName>
        <fullName evidence="15">Prolyl endopeptidase FAP-like</fullName>
    </submittedName>
</protein>
<evidence type="ECO:0000256" key="7">
    <source>
        <dbReference type="ARBA" id="ARBA00022968"/>
    </source>
</evidence>
<dbReference type="InterPro" id="IPR050278">
    <property type="entry name" value="Serine_Prot_S9B/DPPIV"/>
</dbReference>
<evidence type="ECO:0000256" key="2">
    <source>
        <dbReference type="ARBA" id="ARBA00022438"/>
    </source>
</evidence>
<dbReference type="PaxDb" id="121845-A0A3Q0JH46"/>
<dbReference type="KEGG" id="dci:103521018"/>
<keyword evidence="8" id="KW-1133">Transmembrane helix</keyword>
<keyword evidence="10" id="KW-0325">Glycoprotein</keyword>
<keyword evidence="3" id="KW-0645">Protease</keyword>
<feature type="domain" description="Dipeptidylpeptidase IV N-terminal" evidence="13">
    <location>
        <begin position="43"/>
        <end position="184"/>
    </location>
</feature>
<dbReference type="SUPFAM" id="SSF82171">
    <property type="entry name" value="DPP6 N-terminal domain-like"/>
    <property type="match status" value="1"/>
</dbReference>
<dbReference type="GO" id="GO:0012505">
    <property type="term" value="C:endomembrane system"/>
    <property type="evidence" value="ECO:0007669"/>
    <property type="project" value="UniProtKB-SubCell"/>
</dbReference>
<evidence type="ECO:0000313" key="14">
    <source>
        <dbReference type="Proteomes" id="UP000079169"/>
    </source>
</evidence>
<sequence>MKDAFGNIVLFRADTLTQEIIGFNTTSYNGLTIVADAFDYHLSADKKYLMIAHSYHKLYRYSFFASYVAINIETQELHPIVSPDGIPLVIQTVVWSPVGNGFAYVFTNNIYYRKSVEDNKDYQLTNTGRINSVYTGIPDWVYEEEVLSSSSALWFSPSGNNLAYASFDDNRTVIMTITSKFSSVSKYKYWLSHGATSVPEWASLYGGPSSFQVTERFSVDWNLYGGPSSFQVTERFSVDWNLYLADNKDIVVAYIDGRNSALKGNTLKYAGYRRLGTVEIYDQINVTRTSLESSNPEKR</sequence>
<dbReference type="PANTHER" id="PTHR11731:SF200">
    <property type="entry name" value="DIPEPTIDYL PEPTIDASE 10, ISOFORM B"/>
    <property type="match status" value="1"/>
</dbReference>
<keyword evidence="9" id="KW-0472">Membrane</keyword>
<dbReference type="GeneID" id="103521018"/>
<dbReference type="AlphaFoldDB" id="A0A3Q0JH46"/>
<evidence type="ECO:0000256" key="5">
    <source>
        <dbReference type="ARBA" id="ARBA00022801"/>
    </source>
</evidence>
<evidence type="ECO:0000256" key="10">
    <source>
        <dbReference type="ARBA" id="ARBA00023180"/>
    </source>
</evidence>
<dbReference type="SUPFAM" id="SSF53474">
    <property type="entry name" value="alpha/beta-Hydrolases"/>
    <property type="match status" value="1"/>
</dbReference>
<dbReference type="GO" id="GO:0006508">
    <property type="term" value="P:proteolysis"/>
    <property type="evidence" value="ECO:0007669"/>
    <property type="project" value="UniProtKB-KW"/>
</dbReference>
<dbReference type="GO" id="GO:0005886">
    <property type="term" value="C:plasma membrane"/>
    <property type="evidence" value="ECO:0007669"/>
    <property type="project" value="TreeGrafter"/>
</dbReference>
<keyword evidence="6" id="KW-0720">Serine protease</keyword>
<evidence type="ECO:0000256" key="1">
    <source>
        <dbReference type="ARBA" id="ARBA00004606"/>
    </source>
</evidence>
<dbReference type="RefSeq" id="XP_026687694.1">
    <property type="nucleotide sequence ID" value="XM_026831893.1"/>
</dbReference>
<dbReference type="PANTHER" id="PTHR11731">
    <property type="entry name" value="PROTEASE FAMILY S9B,C DIPEPTIDYL-PEPTIDASE IV-RELATED"/>
    <property type="match status" value="1"/>
</dbReference>
<evidence type="ECO:0000259" key="12">
    <source>
        <dbReference type="Pfam" id="PF00326"/>
    </source>
</evidence>
<keyword evidence="4" id="KW-0812">Transmembrane</keyword>
<dbReference type="InterPro" id="IPR002469">
    <property type="entry name" value="Peptidase_S9B_N"/>
</dbReference>
<keyword evidence="14" id="KW-1185">Reference proteome</keyword>
<evidence type="ECO:0000259" key="13">
    <source>
        <dbReference type="Pfam" id="PF00930"/>
    </source>
</evidence>
<dbReference type="InterPro" id="IPR001375">
    <property type="entry name" value="Peptidase_S9_cat"/>
</dbReference>
<evidence type="ECO:0000313" key="15">
    <source>
        <dbReference type="RefSeq" id="XP_026687694.1"/>
    </source>
</evidence>
<evidence type="ECO:0000256" key="9">
    <source>
        <dbReference type="ARBA" id="ARBA00023136"/>
    </source>
</evidence>
<dbReference type="Pfam" id="PF00930">
    <property type="entry name" value="DPPIV_N"/>
    <property type="match status" value="1"/>
</dbReference>
<name>A0A3Q0JH46_DIACI</name>
<evidence type="ECO:0000256" key="8">
    <source>
        <dbReference type="ARBA" id="ARBA00022989"/>
    </source>
</evidence>
<dbReference type="GO" id="GO:0008236">
    <property type="term" value="F:serine-type peptidase activity"/>
    <property type="evidence" value="ECO:0007669"/>
    <property type="project" value="UniProtKB-KW"/>
</dbReference>
<dbReference type="Gene3D" id="3.40.50.1820">
    <property type="entry name" value="alpha/beta hydrolase"/>
    <property type="match status" value="1"/>
</dbReference>
<reference evidence="15" key="1">
    <citation type="submission" date="2025-08" db="UniProtKB">
        <authorList>
            <consortium name="RefSeq"/>
        </authorList>
    </citation>
    <scope>IDENTIFICATION</scope>
</reference>
<evidence type="ECO:0000256" key="3">
    <source>
        <dbReference type="ARBA" id="ARBA00022670"/>
    </source>
</evidence>
<dbReference type="Proteomes" id="UP000079169">
    <property type="component" value="Unplaced"/>
</dbReference>
<proteinExistence type="predicted"/>
<dbReference type="InterPro" id="IPR029058">
    <property type="entry name" value="AB_hydrolase_fold"/>
</dbReference>
<evidence type="ECO:0000256" key="11">
    <source>
        <dbReference type="ARBA" id="ARBA00037847"/>
    </source>
</evidence>
<dbReference type="GO" id="GO:0004177">
    <property type="term" value="F:aminopeptidase activity"/>
    <property type="evidence" value="ECO:0007669"/>
    <property type="project" value="UniProtKB-KW"/>
</dbReference>
<keyword evidence="5" id="KW-0378">Hydrolase</keyword>
<dbReference type="STRING" id="121845.A0A3Q0JH46"/>
<comment type="subcellular location">
    <subcellularLocation>
        <location evidence="11">Endomembrane system</location>
        <topology evidence="11">Single-pass membrane protein</topology>
    </subcellularLocation>
    <subcellularLocation>
        <location evidence="1">Membrane</location>
        <topology evidence="1">Single-pass type II membrane protein</topology>
    </subcellularLocation>
</comment>